<evidence type="ECO:0000313" key="2">
    <source>
        <dbReference type="EMBL" id="KAL0630466.1"/>
    </source>
</evidence>
<organism evidence="2 3">
    <name type="scientific">Discina gigas</name>
    <dbReference type="NCBI Taxonomy" id="1032678"/>
    <lineage>
        <taxon>Eukaryota</taxon>
        <taxon>Fungi</taxon>
        <taxon>Dikarya</taxon>
        <taxon>Ascomycota</taxon>
        <taxon>Pezizomycotina</taxon>
        <taxon>Pezizomycetes</taxon>
        <taxon>Pezizales</taxon>
        <taxon>Discinaceae</taxon>
        <taxon>Discina</taxon>
    </lineage>
</organism>
<sequence length="186" mass="20862">MSGFDVLFAVAGHVYLLFALACICIALWKGKTGARKAIYALLVLALFMAPITPGIYRTFEYQNRLAKAQVLFQERCKTAGERIYRTATDVDGVFVINPRTENINYDQQFKLDDPYGYAGTGENYLKMFVRGRPTIPTKIGDQLSPNNVVSYSFVEIADETGRNFYRYTTSMSKEDSEKVTRNGGGS</sequence>
<evidence type="ECO:0000256" key="1">
    <source>
        <dbReference type="SAM" id="Phobius"/>
    </source>
</evidence>
<keyword evidence="1" id="KW-0812">Transmembrane</keyword>
<protein>
    <submittedName>
        <fullName evidence="2">Uncharacterized protein</fullName>
    </submittedName>
</protein>
<comment type="caution">
    <text evidence="2">The sequence shown here is derived from an EMBL/GenBank/DDBJ whole genome shotgun (WGS) entry which is preliminary data.</text>
</comment>
<feature type="transmembrane region" description="Helical" evidence="1">
    <location>
        <begin position="6"/>
        <end position="28"/>
    </location>
</feature>
<dbReference type="EMBL" id="JBBBZM010000621">
    <property type="protein sequence ID" value="KAL0630466.1"/>
    <property type="molecule type" value="Genomic_DNA"/>
</dbReference>
<gene>
    <name evidence="2" type="ORF">Q9L58_010687</name>
</gene>
<keyword evidence="3" id="KW-1185">Reference proteome</keyword>
<reference evidence="2 3" key="1">
    <citation type="submission" date="2024-02" db="EMBL/GenBank/DDBJ databases">
        <title>Discinaceae phylogenomics.</title>
        <authorList>
            <person name="Dirks A.C."/>
            <person name="James T.Y."/>
        </authorList>
    </citation>
    <scope>NUCLEOTIDE SEQUENCE [LARGE SCALE GENOMIC DNA]</scope>
    <source>
        <strain evidence="2 3">ACD0624</strain>
    </source>
</reference>
<feature type="transmembrane region" description="Helical" evidence="1">
    <location>
        <begin position="37"/>
        <end position="56"/>
    </location>
</feature>
<keyword evidence="1" id="KW-1133">Transmembrane helix</keyword>
<keyword evidence="1" id="KW-0472">Membrane</keyword>
<name>A0ABR3G3T7_9PEZI</name>
<evidence type="ECO:0000313" key="3">
    <source>
        <dbReference type="Proteomes" id="UP001447188"/>
    </source>
</evidence>
<dbReference type="Proteomes" id="UP001447188">
    <property type="component" value="Unassembled WGS sequence"/>
</dbReference>
<proteinExistence type="predicted"/>
<feature type="non-terminal residue" evidence="2">
    <location>
        <position position="186"/>
    </location>
</feature>
<accession>A0ABR3G3T7</accession>